<feature type="binding site" evidence="5">
    <location>
        <position position="207"/>
    </location>
    <ligand>
        <name>S-adenosyl-L-methionine</name>
        <dbReference type="ChEBI" id="CHEBI:59789"/>
    </ligand>
</feature>
<feature type="binding site" evidence="5">
    <location>
        <position position="161"/>
    </location>
    <ligand>
        <name>S-adenosyl-L-methionine</name>
        <dbReference type="ChEBI" id="CHEBI:59789"/>
    </ligand>
</feature>
<dbReference type="NCBIfam" id="TIGR00536">
    <property type="entry name" value="hemK_fam"/>
    <property type="match status" value="1"/>
</dbReference>
<dbReference type="InterPro" id="IPR040758">
    <property type="entry name" value="PrmC_N"/>
</dbReference>
<dbReference type="EMBL" id="JACNIG010000229">
    <property type="protein sequence ID" value="MBC8432528.1"/>
    <property type="molecule type" value="Genomic_DNA"/>
</dbReference>
<dbReference type="PROSITE" id="PS00092">
    <property type="entry name" value="N6_MTASE"/>
    <property type="match status" value="1"/>
</dbReference>
<feature type="binding site" evidence="5">
    <location>
        <begin position="207"/>
        <end position="210"/>
    </location>
    <ligand>
        <name>substrate</name>
    </ligand>
</feature>
<dbReference type="HAMAP" id="MF_02126">
    <property type="entry name" value="RF_methyltr_PrmC"/>
    <property type="match status" value="1"/>
</dbReference>
<organism evidence="8 9">
    <name type="scientific">Candidatus Desulfatibia vada</name>
    <dbReference type="NCBI Taxonomy" id="2841696"/>
    <lineage>
        <taxon>Bacteria</taxon>
        <taxon>Pseudomonadati</taxon>
        <taxon>Thermodesulfobacteriota</taxon>
        <taxon>Desulfobacteria</taxon>
        <taxon>Desulfobacterales</taxon>
        <taxon>Desulfobacterales incertae sedis</taxon>
        <taxon>Candidatus Desulfatibia</taxon>
    </lineage>
</organism>
<dbReference type="EC" id="2.1.1.297" evidence="5"/>
<evidence type="ECO:0000259" key="7">
    <source>
        <dbReference type="Pfam" id="PF17827"/>
    </source>
</evidence>
<evidence type="ECO:0000256" key="5">
    <source>
        <dbReference type="HAMAP-Rule" id="MF_02126"/>
    </source>
</evidence>
<dbReference type="GO" id="GO:0003676">
    <property type="term" value="F:nucleic acid binding"/>
    <property type="evidence" value="ECO:0007669"/>
    <property type="project" value="InterPro"/>
</dbReference>
<dbReference type="Pfam" id="PF17827">
    <property type="entry name" value="PrmC_N"/>
    <property type="match status" value="1"/>
</dbReference>
<evidence type="ECO:0000259" key="6">
    <source>
        <dbReference type="Pfam" id="PF05175"/>
    </source>
</evidence>
<dbReference type="Proteomes" id="UP000605201">
    <property type="component" value="Unassembled WGS sequence"/>
</dbReference>
<dbReference type="NCBIfam" id="TIGR03534">
    <property type="entry name" value="RF_mod_PrmC"/>
    <property type="match status" value="1"/>
</dbReference>
<dbReference type="InterPro" id="IPR007848">
    <property type="entry name" value="Small_mtfrase_dom"/>
</dbReference>
<dbReference type="CDD" id="cd02440">
    <property type="entry name" value="AdoMet_MTases"/>
    <property type="match status" value="1"/>
</dbReference>
<accession>A0A8J6P1D6</accession>
<dbReference type="PANTHER" id="PTHR18895">
    <property type="entry name" value="HEMK METHYLTRANSFERASE"/>
    <property type="match status" value="1"/>
</dbReference>
<dbReference type="InterPro" id="IPR002052">
    <property type="entry name" value="DNA_methylase_N6_adenine_CS"/>
</dbReference>
<evidence type="ECO:0000256" key="4">
    <source>
        <dbReference type="ARBA" id="ARBA00048391"/>
    </source>
</evidence>
<comment type="catalytic activity">
    <reaction evidence="4 5">
        <text>L-glutaminyl-[peptide chain release factor] + S-adenosyl-L-methionine = N(5)-methyl-L-glutaminyl-[peptide chain release factor] + S-adenosyl-L-homocysteine + H(+)</text>
        <dbReference type="Rhea" id="RHEA:42896"/>
        <dbReference type="Rhea" id="RHEA-COMP:10271"/>
        <dbReference type="Rhea" id="RHEA-COMP:10272"/>
        <dbReference type="ChEBI" id="CHEBI:15378"/>
        <dbReference type="ChEBI" id="CHEBI:30011"/>
        <dbReference type="ChEBI" id="CHEBI:57856"/>
        <dbReference type="ChEBI" id="CHEBI:59789"/>
        <dbReference type="ChEBI" id="CHEBI:61891"/>
        <dbReference type="EC" id="2.1.1.297"/>
    </reaction>
</comment>
<dbReference type="InterPro" id="IPR029063">
    <property type="entry name" value="SAM-dependent_MTases_sf"/>
</dbReference>
<evidence type="ECO:0000313" key="9">
    <source>
        <dbReference type="Proteomes" id="UP000605201"/>
    </source>
</evidence>
<dbReference type="SUPFAM" id="SSF53335">
    <property type="entry name" value="S-adenosyl-L-methionine-dependent methyltransferases"/>
    <property type="match status" value="1"/>
</dbReference>
<dbReference type="Gene3D" id="3.40.50.150">
    <property type="entry name" value="Vaccinia Virus protein VP39"/>
    <property type="match status" value="1"/>
</dbReference>
<feature type="binding site" evidence="5">
    <location>
        <begin position="138"/>
        <end position="142"/>
    </location>
    <ligand>
        <name>S-adenosyl-L-methionine</name>
        <dbReference type="ChEBI" id="CHEBI:59789"/>
    </ligand>
</feature>
<dbReference type="Pfam" id="PF05175">
    <property type="entry name" value="MTS"/>
    <property type="match status" value="1"/>
</dbReference>
<keyword evidence="3 5" id="KW-0949">S-adenosyl-L-methionine</keyword>
<dbReference type="InterPro" id="IPR050320">
    <property type="entry name" value="N5-glutamine_MTase"/>
</dbReference>
<evidence type="ECO:0000256" key="3">
    <source>
        <dbReference type="ARBA" id="ARBA00022691"/>
    </source>
</evidence>
<comment type="similarity">
    <text evidence="5">Belongs to the protein N5-glutamine methyltransferase family. PrmC subfamily.</text>
</comment>
<dbReference type="Gene3D" id="1.10.8.10">
    <property type="entry name" value="DNA helicase RuvA subunit, C-terminal domain"/>
    <property type="match status" value="1"/>
</dbReference>
<feature type="binding site" evidence="5">
    <location>
        <position position="190"/>
    </location>
    <ligand>
        <name>S-adenosyl-L-methionine</name>
        <dbReference type="ChEBI" id="CHEBI:59789"/>
    </ligand>
</feature>
<sequence>MEHHSESGATPWNIVKLLKWTTSYFKSHGIDSPRATAEILLAHILKLTRIDLYLRYDQPLCSDELKRFKALIKRRVKREPVAYIVGVKEFWSMDFIVTRNVLIPRPETECLVEAAISVLHRDSKQNAKDKSRRVLELGTGSGAIILALASQSTEHLFFASDRSLQAVALAKENAGRHGLDKAVDFFCGDWLAPLSDDRHRFDMIISNPPYIRTRAIGRLQPEIYKFEPIVALDGDQDGLLCLRLIIDSAYRYLNPGGSLILEIGHDQKTEVKKTIDRCGNYEKVVFKKDYSGWDRIVQMQKKS</sequence>
<dbReference type="InterPro" id="IPR004556">
    <property type="entry name" value="HemK-like"/>
</dbReference>
<evidence type="ECO:0000313" key="8">
    <source>
        <dbReference type="EMBL" id="MBC8432528.1"/>
    </source>
</evidence>
<dbReference type="PANTHER" id="PTHR18895:SF74">
    <property type="entry name" value="MTRF1L RELEASE FACTOR GLUTAMINE METHYLTRANSFERASE"/>
    <property type="match status" value="1"/>
</dbReference>
<dbReference type="InterPro" id="IPR019874">
    <property type="entry name" value="RF_methyltr_PrmC"/>
</dbReference>
<protein>
    <recommendedName>
        <fullName evidence="5">Release factor glutamine methyltransferase</fullName>
        <shortName evidence="5">RF MTase</shortName>
        <ecNumber evidence="5">2.1.1.297</ecNumber>
    </recommendedName>
    <alternativeName>
        <fullName evidence="5">N5-glutamine methyltransferase PrmC</fullName>
    </alternativeName>
    <alternativeName>
        <fullName evidence="5">Protein-(glutamine-N5) MTase PrmC</fullName>
    </alternativeName>
    <alternativeName>
        <fullName evidence="5">Protein-glutamine N-methyltransferase PrmC</fullName>
    </alternativeName>
</protein>
<comment type="function">
    <text evidence="5">Methylates the class 1 translation termination release factors RF1/PrfA and RF2/PrfB on the glutamine residue of the universally conserved GGQ motif.</text>
</comment>
<proteinExistence type="inferred from homology"/>
<feature type="domain" description="Release factor glutamine methyltransferase N-terminal" evidence="7">
    <location>
        <begin position="17"/>
        <end position="86"/>
    </location>
</feature>
<dbReference type="AlphaFoldDB" id="A0A8J6P1D6"/>
<dbReference type="GO" id="GO:0102559">
    <property type="term" value="F:peptide chain release factor N(5)-glutamine methyltransferase activity"/>
    <property type="evidence" value="ECO:0007669"/>
    <property type="project" value="UniProtKB-EC"/>
</dbReference>
<gene>
    <name evidence="5 8" type="primary">prmC</name>
    <name evidence="8" type="ORF">H8D96_11480</name>
</gene>
<keyword evidence="2 5" id="KW-0808">Transferase</keyword>
<name>A0A8J6P1D6_9BACT</name>
<dbReference type="GO" id="GO:0032259">
    <property type="term" value="P:methylation"/>
    <property type="evidence" value="ECO:0007669"/>
    <property type="project" value="UniProtKB-KW"/>
</dbReference>
<keyword evidence="1 5" id="KW-0489">Methyltransferase</keyword>
<comment type="caution">
    <text evidence="8">The sequence shown here is derived from an EMBL/GenBank/DDBJ whole genome shotgun (WGS) entry which is preliminary data.</text>
</comment>
<evidence type="ECO:0000256" key="2">
    <source>
        <dbReference type="ARBA" id="ARBA00022679"/>
    </source>
</evidence>
<evidence type="ECO:0000256" key="1">
    <source>
        <dbReference type="ARBA" id="ARBA00022603"/>
    </source>
</evidence>
<feature type="domain" description="Methyltransferase small" evidence="6">
    <location>
        <begin position="128"/>
        <end position="213"/>
    </location>
</feature>
<reference evidence="8 9" key="1">
    <citation type="submission" date="2020-08" db="EMBL/GenBank/DDBJ databases">
        <title>Bridging the membrane lipid divide: bacteria of the FCB group superphylum have the potential to synthesize archaeal ether lipids.</title>
        <authorList>
            <person name="Villanueva L."/>
            <person name="Von Meijenfeldt F.A.B."/>
            <person name="Westbye A.B."/>
            <person name="Yadav S."/>
            <person name="Hopmans E.C."/>
            <person name="Dutilh B.E."/>
            <person name="Sinninghe Damste J.S."/>
        </authorList>
    </citation>
    <scope>NUCLEOTIDE SEQUENCE [LARGE SCALE GENOMIC DNA]</scope>
    <source>
        <strain evidence="8">NIOZ-UU17</strain>
    </source>
</reference>